<evidence type="ECO:0000256" key="7">
    <source>
        <dbReference type="ARBA" id="ARBA00023136"/>
    </source>
</evidence>
<feature type="transmembrane region" description="Helical" evidence="9">
    <location>
        <begin position="90"/>
        <end position="107"/>
    </location>
</feature>
<dbReference type="EMBL" id="ABIB01000002">
    <property type="protein sequence ID" value="EDP97143.1"/>
    <property type="molecule type" value="Genomic_DNA"/>
</dbReference>
<dbReference type="eggNOG" id="COG1108">
    <property type="taxonomic scope" value="Bacteria"/>
</dbReference>
<dbReference type="PANTHER" id="PTHR30477">
    <property type="entry name" value="ABC-TRANSPORTER METAL-BINDING PROTEIN"/>
    <property type="match status" value="1"/>
</dbReference>
<dbReference type="Pfam" id="PF00950">
    <property type="entry name" value="ABC-3"/>
    <property type="match status" value="2"/>
</dbReference>
<dbReference type="OrthoDB" id="9788905at2"/>
<evidence type="ECO:0000256" key="2">
    <source>
        <dbReference type="ARBA" id="ARBA00008034"/>
    </source>
</evidence>
<dbReference type="GO" id="GO:0010043">
    <property type="term" value="P:response to zinc ion"/>
    <property type="evidence" value="ECO:0007669"/>
    <property type="project" value="TreeGrafter"/>
</dbReference>
<dbReference type="Proteomes" id="UP000002945">
    <property type="component" value="Unassembled WGS sequence"/>
</dbReference>
<feature type="transmembrane region" description="Helical" evidence="9">
    <location>
        <begin position="183"/>
        <end position="206"/>
    </location>
</feature>
<evidence type="ECO:0000256" key="8">
    <source>
        <dbReference type="RuleBase" id="RU003943"/>
    </source>
</evidence>
<sequence>MNSAQIIIQIIVALVAVACAIPGTFLVLRKMSLISDAISHSILLGIVIGFFIVEDTASPLLIVLAALAGIVTVILVEYIQKTGLVKEDTAIGLVFPALFSIGVILISKNANDVHLDIDSVMVGDLSLAPFDILQIGCIEGVTDSCINLGPKAIWVIGTILVITLILLFMFFKELKVSTFDAGLAAALGFSPLIMHYGLMTVSSITIVGAFDAVGPILVVALMIAPAATAYLFTKDLKKMLLLSCFFGVFAAISGYWLAHILDASISGSMTTVLAILFLLVYEPIITSILVSLTVGTSTIFYQYYELLVANETGIEHMLLGEKIQTVFAEFVFLDYVYILIIATVLTAFLIYILPKRGVIYGYYKVRQQKTEIMLLVFLLHIRNHSEESERHVKHLNEHINWQRLRSKSIVELAQKNNMITIDSSIISLTKKGEEFTEKAIDYIITNKDTEIEEMKDDFFLFRG</sequence>
<keyword evidence="3 8" id="KW-0813">Transport</keyword>
<proteinExistence type="inferred from homology"/>
<feature type="transmembrane region" description="Helical" evidence="9">
    <location>
        <begin position="59"/>
        <end position="78"/>
    </location>
</feature>
<evidence type="ECO:0000313" key="10">
    <source>
        <dbReference type="EMBL" id="EDP97143.1"/>
    </source>
</evidence>
<dbReference type="InterPro" id="IPR037294">
    <property type="entry name" value="ABC_BtuC-like"/>
</dbReference>
<dbReference type="PANTHER" id="PTHR30477:SF8">
    <property type="entry name" value="METAL TRANSPORT SYSTEM MEMBRANE PROTEIN CT_070-RELATED"/>
    <property type="match status" value="1"/>
</dbReference>
<comment type="caution">
    <text evidence="10">The sequence shown here is derived from an EMBL/GenBank/DDBJ whole genome shotgun (WGS) entry which is preliminary data.</text>
</comment>
<keyword evidence="4" id="KW-1003">Cell membrane</keyword>
<keyword evidence="7 9" id="KW-0472">Membrane</keyword>
<feature type="transmembrane region" description="Helical" evidence="9">
    <location>
        <begin position="152"/>
        <end position="171"/>
    </location>
</feature>
<accession>A9DN98</accession>
<evidence type="ECO:0008006" key="12">
    <source>
        <dbReference type="Google" id="ProtNLM"/>
    </source>
</evidence>
<dbReference type="Gene3D" id="1.10.3470.10">
    <property type="entry name" value="ABC transporter involved in vitamin B12 uptake, BtuC"/>
    <property type="match status" value="1"/>
</dbReference>
<gene>
    <name evidence="10" type="ORF">KAOT1_18312</name>
</gene>
<evidence type="ECO:0000256" key="3">
    <source>
        <dbReference type="ARBA" id="ARBA00022448"/>
    </source>
</evidence>
<comment type="subcellular location">
    <subcellularLocation>
        <location evidence="1 8">Cell membrane</location>
        <topology evidence="1 8">Multi-pass membrane protein</topology>
    </subcellularLocation>
</comment>
<reference evidence="10 11" key="1">
    <citation type="journal article" date="2011" name="J. Bacteriol.">
        <title>Genome sequence of the algicidal bacterium Kordia algicida OT-1.</title>
        <authorList>
            <person name="Lee H.S."/>
            <person name="Kang S.G."/>
            <person name="Kwon K.K."/>
            <person name="Lee J.H."/>
            <person name="Kim S.J."/>
        </authorList>
    </citation>
    <scope>NUCLEOTIDE SEQUENCE [LARGE SCALE GENOMIC DNA]</scope>
    <source>
        <strain evidence="10 11">OT-1</strain>
    </source>
</reference>
<evidence type="ECO:0000256" key="4">
    <source>
        <dbReference type="ARBA" id="ARBA00022475"/>
    </source>
</evidence>
<dbReference type="SUPFAM" id="SSF81345">
    <property type="entry name" value="ABC transporter involved in vitamin B12 uptake, BtuC"/>
    <property type="match status" value="1"/>
</dbReference>
<keyword evidence="5 8" id="KW-0812">Transmembrane</keyword>
<dbReference type="AlphaFoldDB" id="A9DN98"/>
<keyword evidence="11" id="KW-1185">Reference proteome</keyword>
<evidence type="ECO:0000313" key="11">
    <source>
        <dbReference type="Proteomes" id="UP000002945"/>
    </source>
</evidence>
<protein>
    <recommendedName>
        <fullName evidence="12">Zinc ABC transporter, permease protein</fullName>
    </recommendedName>
</protein>
<dbReference type="HOGENOM" id="CLU_028808_4_1_10"/>
<feature type="transmembrane region" description="Helical" evidence="9">
    <location>
        <begin position="212"/>
        <end position="232"/>
    </location>
</feature>
<keyword evidence="6 9" id="KW-1133">Transmembrane helix</keyword>
<dbReference type="STRING" id="391587.KAOT1_18312"/>
<evidence type="ECO:0000256" key="6">
    <source>
        <dbReference type="ARBA" id="ARBA00022989"/>
    </source>
</evidence>
<evidence type="ECO:0000256" key="5">
    <source>
        <dbReference type="ARBA" id="ARBA00022692"/>
    </source>
</evidence>
<evidence type="ECO:0000256" key="1">
    <source>
        <dbReference type="ARBA" id="ARBA00004651"/>
    </source>
</evidence>
<feature type="transmembrane region" description="Helical" evidence="9">
    <location>
        <begin position="335"/>
        <end position="354"/>
    </location>
</feature>
<feature type="transmembrane region" description="Helical" evidence="9">
    <location>
        <begin position="33"/>
        <end position="53"/>
    </location>
</feature>
<dbReference type="InterPro" id="IPR001626">
    <property type="entry name" value="ABC_TroCD"/>
</dbReference>
<dbReference type="RefSeq" id="WP_007096196.1">
    <property type="nucleotide sequence ID" value="NZ_CP142125.1"/>
</dbReference>
<dbReference type="GO" id="GO:0043190">
    <property type="term" value="C:ATP-binding cassette (ABC) transporter complex"/>
    <property type="evidence" value="ECO:0007669"/>
    <property type="project" value="InterPro"/>
</dbReference>
<feature type="transmembrane region" description="Helical" evidence="9">
    <location>
        <begin position="239"/>
        <end position="257"/>
    </location>
</feature>
<dbReference type="CDD" id="cd06550">
    <property type="entry name" value="TM_ABC_iron-siderophores_like"/>
    <property type="match status" value="1"/>
</dbReference>
<name>A9DN98_9FLAO</name>
<feature type="transmembrane region" description="Helical" evidence="9">
    <location>
        <begin position="6"/>
        <end position="28"/>
    </location>
</feature>
<comment type="similarity">
    <text evidence="2 8">Belongs to the ABC-3 integral membrane protein family.</text>
</comment>
<dbReference type="GO" id="GO:0055085">
    <property type="term" value="P:transmembrane transport"/>
    <property type="evidence" value="ECO:0007669"/>
    <property type="project" value="InterPro"/>
</dbReference>
<evidence type="ECO:0000256" key="9">
    <source>
        <dbReference type="SAM" id="Phobius"/>
    </source>
</evidence>
<organism evidence="10 11">
    <name type="scientific">Kordia algicida OT-1</name>
    <dbReference type="NCBI Taxonomy" id="391587"/>
    <lineage>
        <taxon>Bacteria</taxon>
        <taxon>Pseudomonadati</taxon>
        <taxon>Bacteroidota</taxon>
        <taxon>Flavobacteriia</taxon>
        <taxon>Flavobacteriales</taxon>
        <taxon>Flavobacteriaceae</taxon>
        <taxon>Kordia</taxon>
    </lineage>
</organism>